<gene>
    <name evidence="2" type="ORF">M427DRAFT_57582</name>
</gene>
<dbReference type="EMBL" id="KQ965769">
    <property type="protein sequence ID" value="KXS14407.1"/>
    <property type="molecule type" value="Genomic_DNA"/>
</dbReference>
<dbReference type="PANTHER" id="PTHR21357:SF4">
    <property type="entry name" value="FAM172 FAMILY PROTEIN HOMOLOG CG10038"/>
    <property type="match status" value="1"/>
</dbReference>
<evidence type="ECO:0000313" key="2">
    <source>
        <dbReference type="EMBL" id="KXS14407.1"/>
    </source>
</evidence>
<name>A0A139ACB1_GONPJ</name>
<feature type="domain" description="Arb2" evidence="1">
    <location>
        <begin position="21"/>
        <end position="267"/>
    </location>
</feature>
<evidence type="ECO:0000259" key="1">
    <source>
        <dbReference type="Pfam" id="PF22749"/>
    </source>
</evidence>
<dbReference type="InterPro" id="IPR053858">
    <property type="entry name" value="Arb2_dom"/>
</dbReference>
<sequence>MTLDMSSLGYNTGSANSAHSFPTAIDGFGYEINDAGELRQKESGERFVFEVMKGDRAYNQAHYEALGDAVAKAIESRLEDRGLRRIVLPVGSPEDQPHSYIFATDNVTSHTGHLMVLVPGSNIRVGQWARKIVMNDSVYRGSVLEYVDRAISDGYALLVLNTNGNSWTDAAGAVHRVPHNGSPVQHLAYVWDNIIAPSPASSIFIVAHSAGGAHTVDMIESRAPESTLRIAAVSFTDSVHSSYQIPRPRLPWYEENTINFIASKEPVGKVLGDRSGTPARSSGHHMHEYTTPCAVDVVFEFFRSKWSSAGRVAQALQDDEDDEEME</sequence>
<keyword evidence="3" id="KW-1185">Reference proteome</keyword>
<dbReference type="GO" id="GO:0031048">
    <property type="term" value="P:regulatory ncRNA-mediated heterochromatin formation"/>
    <property type="evidence" value="ECO:0007669"/>
    <property type="project" value="TreeGrafter"/>
</dbReference>
<dbReference type="InterPro" id="IPR029058">
    <property type="entry name" value="AB_hydrolase_fold"/>
</dbReference>
<dbReference type="Proteomes" id="UP000070544">
    <property type="component" value="Unassembled WGS sequence"/>
</dbReference>
<reference evidence="2 3" key="1">
    <citation type="journal article" date="2015" name="Genome Biol. Evol.">
        <title>Phylogenomic analyses indicate that early fungi evolved digesting cell walls of algal ancestors of land plants.</title>
        <authorList>
            <person name="Chang Y."/>
            <person name="Wang S."/>
            <person name="Sekimoto S."/>
            <person name="Aerts A.L."/>
            <person name="Choi C."/>
            <person name="Clum A."/>
            <person name="LaButti K.M."/>
            <person name="Lindquist E.A."/>
            <person name="Yee Ngan C."/>
            <person name="Ohm R.A."/>
            <person name="Salamov A.A."/>
            <person name="Grigoriev I.V."/>
            <person name="Spatafora J.W."/>
            <person name="Berbee M.L."/>
        </authorList>
    </citation>
    <scope>NUCLEOTIDE SEQUENCE [LARGE SCALE GENOMIC DNA]</scope>
    <source>
        <strain evidence="2 3">JEL478</strain>
    </source>
</reference>
<dbReference type="OMA" id="LAFVELX"/>
<accession>A0A139ACB1</accession>
<evidence type="ECO:0000313" key="3">
    <source>
        <dbReference type="Proteomes" id="UP000070544"/>
    </source>
</evidence>
<dbReference type="PANTHER" id="PTHR21357">
    <property type="entry name" value="FAM172 FAMILY PROTEIN HOMOLOG CG10038"/>
    <property type="match status" value="1"/>
</dbReference>
<dbReference type="GO" id="GO:0035197">
    <property type="term" value="F:siRNA binding"/>
    <property type="evidence" value="ECO:0007669"/>
    <property type="project" value="TreeGrafter"/>
</dbReference>
<protein>
    <recommendedName>
        <fullName evidence="1">Arb2 domain-containing protein</fullName>
    </recommendedName>
</protein>
<dbReference type="GO" id="GO:0005634">
    <property type="term" value="C:nucleus"/>
    <property type="evidence" value="ECO:0007669"/>
    <property type="project" value="TreeGrafter"/>
</dbReference>
<organism evidence="2 3">
    <name type="scientific">Gonapodya prolifera (strain JEL478)</name>
    <name type="common">Monoblepharis prolifera</name>
    <dbReference type="NCBI Taxonomy" id="1344416"/>
    <lineage>
        <taxon>Eukaryota</taxon>
        <taxon>Fungi</taxon>
        <taxon>Fungi incertae sedis</taxon>
        <taxon>Chytridiomycota</taxon>
        <taxon>Chytridiomycota incertae sedis</taxon>
        <taxon>Monoblepharidomycetes</taxon>
        <taxon>Monoblepharidales</taxon>
        <taxon>Gonapodyaceae</taxon>
        <taxon>Gonapodya</taxon>
    </lineage>
</organism>
<dbReference type="InterPro" id="IPR048263">
    <property type="entry name" value="Arb2"/>
</dbReference>
<dbReference type="Pfam" id="PF22749">
    <property type="entry name" value="Arb2"/>
    <property type="match status" value="1"/>
</dbReference>
<dbReference type="SUPFAM" id="SSF53474">
    <property type="entry name" value="alpha/beta-Hydrolases"/>
    <property type="match status" value="1"/>
</dbReference>
<dbReference type="AlphaFoldDB" id="A0A139ACB1"/>
<dbReference type="OrthoDB" id="421951at2759"/>
<proteinExistence type="predicted"/>